<evidence type="ECO:0000313" key="1">
    <source>
        <dbReference type="EMBL" id="MBD9700081.1"/>
    </source>
</evidence>
<dbReference type="RefSeq" id="WP_192281048.1">
    <property type="nucleotide sequence ID" value="NZ_JACZDF010000006.1"/>
</dbReference>
<dbReference type="Proteomes" id="UP000642107">
    <property type="component" value="Unassembled WGS sequence"/>
</dbReference>
<proteinExistence type="predicted"/>
<accession>A0ABR9DSL2</accession>
<sequence>MVITASLGYVAATSPFTDEGDTLTSAAVLNRAQVERIDTSPNKGRVALPAAEPPLLEFVQAVRTKQSASEVHFQERGTFVVVCGGTDDADSACDAETATVFREEDVNGQRVRVAWIVSDDATAKVGQVASDDDRAEIEKFWAGVDLQLGMPAWLYDFA</sequence>
<name>A0ABR9DSL2_9MICO</name>
<organism evidence="1 2">
    <name type="scientific">Flavimobilis rhizosphaerae</name>
    <dbReference type="NCBI Taxonomy" id="2775421"/>
    <lineage>
        <taxon>Bacteria</taxon>
        <taxon>Bacillati</taxon>
        <taxon>Actinomycetota</taxon>
        <taxon>Actinomycetes</taxon>
        <taxon>Micrococcales</taxon>
        <taxon>Jonesiaceae</taxon>
        <taxon>Flavimobilis</taxon>
    </lineage>
</organism>
<evidence type="ECO:0000313" key="2">
    <source>
        <dbReference type="Proteomes" id="UP000642107"/>
    </source>
</evidence>
<dbReference type="EMBL" id="JACZDF010000006">
    <property type="protein sequence ID" value="MBD9700081.1"/>
    <property type="molecule type" value="Genomic_DNA"/>
</dbReference>
<reference evidence="1 2" key="1">
    <citation type="submission" date="2020-09" db="EMBL/GenBank/DDBJ databases">
        <title>Flavimobilis rhizosphaerae sp. nov., isolated from rhizosphere soil of Spartina alterniflora.</title>
        <authorList>
            <person name="Hanqin C."/>
        </authorList>
    </citation>
    <scope>NUCLEOTIDE SEQUENCE [LARGE SCALE GENOMIC DNA]</scope>
    <source>
        <strain evidence="1 2">GY 10621</strain>
    </source>
</reference>
<gene>
    <name evidence="1" type="ORF">IGS67_11360</name>
</gene>
<keyword evidence="2" id="KW-1185">Reference proteome</keyword>
<comment type="caution">
    <text evidence="1">The sequence shown here is derived from an EMBL/GenBank/DDBJ whole genome shotgun (WGS) entry which is preliminary data.</text>
</comment>
<protein>
    <submittedName>
        <fullName evidence="1">Uncharacterized protein</fullName>
    </submittedName>
</protein>